<comment type="caution">
    <text evidence="2">The sequence shown here is derived from an EMBL/GenBank/DDBJ whole genome shotgun (WGS) entry which is preliminary data.</text>
</comment>
<dbReference type="AlphaFoldDB" id="A0A4R1PXH9"/>
<gene>
    <name evidence="2" type="ORF">EV691_10772</name>
</gene>
<name>A0A4R1PXH9_9GAMM</name>
<accession>A0A4R1PXH9</accession>
<protein>
    <submittedName>
        <fullName evidence="2">Ogr/Delta-like zinc finger protein</fullName>
    </submittedName>
</protein>
<evidence type="ECO:0000313" key="3">
    <source>
        <dbReference type="Proteomes" id="UP000295169"/>
    </source>
</evidence>
<dbReference type="EMBL" id="SMMU01000007">
    <property type="protein sequence ID" value="TCL32546.1"/>
    <property type="molecule type" value="Genomic_DNA"/>
</dbReference>
<feature type="domain" description="Zinc finger Ogr/Delta-type" evidence="1">
    <location>
        <begin position="11"/>
        <end position="54"/>
    </location>
</feature>
<evidence type="ECO:0000313" key="2">
    <source>
        <dbReference type="EMBL" id="TCL32546.1"/>
    </source>
</evidence>
<dbReference type="RefSeq" id="WP_341352496.1">
    <property type="nucleotide sequence ID" value="NZ_JBHRUU010000086.1"/>
</dbReference>
<proteinExistence type="predicted"/>
<dbReference type="Proteomes" id="UP000295169">
    <property type="component" value="Unassembled WGS sequence"/>
</dbReference>
<dbReference type="InterPro" id="IPR007684">
    <property type="entry name" value="Znf_Ogr/Delta"/>
</dbReference>
<organism evidence="2 3">
    <name type="scientific">Azotobacter chroococcum</name>
    <dbReference type="NCBI Taxonomy" id="353"/>
    <lineage>
        <taxon>Bacteria</taxon>
        <taxon>Pseudomonadati</taxon>
        <taxon>Pseudomonadota</taxon>
        <taxon>Gammaproteobacteria</taxon>
        <taxon>Pseudomonadales</taxon>
        <taxon>Pseudomonadaceae</taxon>
        <taxon>Azotobacter</taxon>
    </lineage>
</organism>
<reference evidence="2 3" key="1">
    <citation type="submission" date="2019-03" db="EMBL/GenBank/DDBJ databases">
        <title>Genomic Encyclopedia of Type Strains, Phase IV (KMG-IV): sequencing the most valuable type-strain genomes for metagenomic binning, comparative biology and taxonomic classification.</title>
        <authorList>
            <person name="Goeker M."/>
        </authorList>
    </citation>
    <scope>NUCLEOTIDE SEQUENCE [LARGE SCALE GENOMIC DNA]</scope>
    <source>
        <strain evidence="2 3">DSM 2286</strain>
    </source>
</reference>
<dbReference type="Pfam" id="PF04606">
    <property type="entry name" value="Ogr_Delta"/>
    <property type="match status" value="1"/>
</dbReference>
<evidence type="ECO:0000259" key="1">
    <source>
        <dbReference type="Pfam" id="PF04606"/>
    </source>
</evidence>
<sequence>MMSDGRYRLVCPHCGKPVFIRTSEGEHRLMRTAYVHCKNGACGWTGIARFEITHEMSAARDPSPYVSLPLAPSLMLRKYVDSQFPTAQMDLLEA</sequence>